<evidence type="ECO:0000256" key="4">
    <source>
        <dbReference type="ARBA" id="ARBA00022853"/>
    </source>
</evidence>
<evidence type="ECO:0000256" key="3">
    <source>
        <dbReference type="ARBA" id="ARBA00019132"/>
    </source>
</evidence>
<evidence type="ECO:0000256" key="8">
    <source>
        <dbReference type="SAM" id="MobiDB-lite"/>
    </source>
</evidence>
<protein>
    <recommendedName>
        <fullName evidence="3">SWR1-complex protein 4</fullName>
    </recommendedName>
</protein>
<dbReference type="GO" id="GO:0035267">
    <property type="term" value="C:NuA4 histone acetyltransferase complex"/>
    <property type="evidence" value="ECO:0007669"/>
    <property type="project" value="InterPro"/>
</dbReference>
<dbReference type="PANTHER" id="PTHR12855:SF10">
    <property type="entry name" value="DNA METHYLTRANSFERASE 1-ASSOCIATED PROTEIN 1"/>
    <property type="match status" value="1"/>
</dbReference>
<feature type="compositionally biased region" description="Polar residues" evidence="8">
    <location>
        <begin position="376"/>
        <end position="390"/>
    </location>
</feature>
<keyword evidence="6" id="KW-0804">Transcription</keyword>
<name>A0A6A6UNC6_9PEZI</name>
<keyword evidence="5" id="KW-0805">Transcription regulation</keyword>
<dbReference type="InterPro" id="IPR032563">
    <property type="entry name" value="DAMP1_SANT-like"/>
</dbReference>
<feature type="region of interest" description="Disordered" evidence="8">
    <location>
        <begin position="343"/>
        <end position="393"/>
    </location>
</feature>
<comment type="similarity">
    <text evidence="2">Belongs to the SWC4 family.</text>
</comment>
<feature type="region of interest" description="Disordered" evidence="8">
    <location>
        <begin position="102"/>
        <end position="128"/>
    </location>
</feature>
<comment type="subcellular location">
    <subcellularLocation>
        <location evidence="1">Nucleus</location>
    </subcellularLocation>
</comment>
<dbReference type="GO" id="GO:0000122">
    <property type="term" value="P:negative regulation of transcription by RNA polymerase II"/>
    <property type="evidence" value="ECO:0007669"/>
    <property type="project" value="TreeGrafter"/>
</dbReference>
<feature type="non-terminal residue" evidence="10">
    <location>
        <position position="493"/>
    </location>
</feature>
<proteinExistence type="inferred from homology"/>
<dbReference type="GO" id="GO:0006281">
    <property type="term" value="P:DNA repair"/>
    <property type="evidence" value="ECO:0007669"/>
    <property type="project" value="InterPro"/>
</dbReference>
<evidence type="ECO:0000256" key="5">
    <source>
        <dbReference type="ARBA" id="ARBA00023015"/>
    </source>
</evidence>
<organism evidence="10 11">
    <name type="scientific">Microthyrium microscopicum</name>
    <dbReference type="NCBI Taxonomy" id="703497"/>
    <lineage>
        <taxon>Eukaryota</taxon>
        <taxon>Fungi</taxon>
        <taxon>Dikarya</taxon>
        <taxon>Ascomycota</taxon>
        <taxon>Pezizomycotina</taxon>
        <taxon>Dothideomycetes</taxon>
        <taxon>Dothideomycetes incertae sedis</taxon>
        <taxon>Microthyriales</taxon>
        <taxon>Microthyriaceae</taxon>
        <taxon>Microthyrium</taxon>
    </lineage>
</organism>
<evidence type="ECO:0000256" key="2">
    <source>
        <dbReference type="ARBA" id="ARBA00006918"/>
    </source>
</evidence>
<dbReference type="GO" id="GO:0006338">
    <property type="term" value="P:chromatin remodeling"/>
    <property type="evidence" value="ECO:0007669"/>
    <property type="project" value="InterPro"/>
</dbReference>
<dbReference type="InterPro" id="IPR027109">
    <property type="entry name" value="Swc4/Dmap1"/>
</dbReference>
<feature type="compositionally biased region" description="Polar residues" evidence="8">
    <location>
        <begin position="353"/>
        <end position="367"/>
    </location>
</feature>
<feature type="domain" description="DAMP1 SANT/Myb-like" evidence="9">
    <location>
        <begin position="132"/>
        <end position="228"/>
    </location>
</feature>
<dbReference type="Proteomes" id="UP000799302">
    <property type="component" value="Unassembled WGS sequence"/>
</dbReference>
<evidence type="ECO:0000256" key="1">
    <source>
        <dbReference type="ARBA" id="ARBA00004123"/>
    </source>
</evidence>
<feature type="compositionally biased region" description="Acidic residues" evidence="8">
    <location>
        <begin position="112"/>
        <end position="121"/>
    </location>
</feature>
<evidence type="ECO:0000256" key="7">
    <source>
        <dbReference type="ARBA" id="ARBA00023242"/>
    </source>
</evidence>
<dbReference type="GO" id="GO:0000812">
    <property type="term" value="C:Swr1 complex"/>
    <property type="evidence" value="ECO:0007669"/>
    <property type="project" value="TreeGrafter"/>
</dbReference>
<keyword evidence="7" id="KW-0539">Nucleus</keyword>
<dbReference type="OrthoDB" id="19740at2759"/>
<evidence type="ECO:0000313" key="10">
    <source>
        <dbReference type="EMBL" id="KAF2673206.1"/>
    </source>
</evidence>
<dbReference type="EMBL" id="MU004231">
    <property type="protein sequence ID" value="KAF2673206.1"/>
    <property type="molecule type" value="Genomic_DNA"/>
</dbReference>
<reference evidence="10" key="1">
    <citation type="journal article" date="2020" name="Stud. Mycol.">
        <title>101 Dothideomycetes genomes: a test case for predicting lifestyles and emergence of pathogens.</title>
        <authorList>
            <person name="Haridas S."/>
            <person name="Albert R."/>
            <person name="Binder M."/>
            <person name="Bloem J."/>
            <person name="Labutti K."/>
            <person name="Salamov A."/>
            <person name="Andreopoulos B."/>
            <person name="Baker S."/>
            <person name="Barry K."/>
            <person name="Bills G."/>
            <person name="Bluhm B."/>
            <person name="Cannon C."/>
            <person name="Castanera R."/>
            <person name="Culley D."/>
            <person name="Daum C."/>
            <person name="Ezra D."/>
            <person name="Gonzalez J."/>
            <person name="Henrissat B."/>
            <person name="Kuo A."/>
            <person name="Liang C."/>
            <person name="Lipzen A."/>
            <person name="Lutzoni F."/>
            <person name="Magnuson J."/>
            <person name="Mondo S."/>
            <person name="Nolan M."/>
            <person name="Ohm R."/>
            <person name="Pangilinan J."/>
            <person name="Park H.-J."/>
            <person name="Ramirez L."/>
            <person name="Alfaro M."/>
            <person name="Sun H."/>
            <person name="Tritt A."/>
            <person name="Yoshinaga Y."/>
            <person name="Zwiers L.-H."/>
            <person name="Turgeon B."/>
            <person name="Goodwin S."/>
            <person name="Spatafora J."/>
            <person name="Crous P."/>
            <person name="Grigoriev I."/>
        </authorList>
    </citation>
    <scope>NUCLEOTIDE SEQUENCE</scope>
    <source>
        <strain evidence="10">CBS 115976</strain>
    </source>
</reference>
<keyword evidence="4" id="KW-0156">Chromatin regulator</keyword>
<dbReference type="Pfam" id="PF16282">
    <property type="entry name" value="SANT_DAMP1_like"/>
    <property type="match status" value="1"/>
</dbReference>
<dbReference type="GO" id="GO:0003714">
    <property type="term" value="F:transcription corepressor activity"/>
    <property type="evidence" value="ECO:0007669"/>
    <property type="project" value="TreeGrafter"/>
</dbReference>
<accession>A0A6A6UNC6</accession>
<dbReference type="PANTHER" id="PTHR12855">
    <property type="entry name" value="DNA METHYLTRANSFERASE 1-ASSOCIATED PROTEIN 1 FAMILY MEMBER"/>
    <property type="match status" value="1"/>
</dbReference>
<dbReference type="AlphaFoldDB" id="A0A6A6UNC6"/>
<gene>
    <name evidence="10" type="ORF">BT63DRAFT_356227</name>
</gene>
<evidence type="ECO:0000313" key="11">
    <source>
        <dbReference type="Proteomes" id="UP000799302"/>
    </source>
</evidence>
<evidence type="ECO:0000256" key="6">
    <source>
        <dbReference type="ARBA" id="ARBA00023163"/>
    </source>
</evidence>
<dbReference type="Gene3D" id="1.10.10.60">
    <property type="entry name" value="Homeodomain-like"/>
    <property type="match status" value="1"/>
</dbReference>
<sequence length="493" mass="55908">MATSKDVRDIMGMAAQPGGAAVAATKKKAPKPVIGKKITGISREILALHGDRPPPVAIVDSSKAYRKRFKRDFKPSHWEHAEFDNSARPDGLLLRHWRKQPIQAQRDKANDENGDAMDVDSEAQPNPTTTPYEFAKYNVQIDVPTYTDEQYNAYLQDKDWSREETDYLLDLVKEYYQKWPVIIDRYEWQSSNQTSNPADPTAVAKLSDAKARDLEALKARYYFVSAKCMEFTFINGVADMNAEEFALHEQYTKFKPETERQRKNLAWQLCRRNPDDVKEEEYLLSELQRIMISAQKFEIERAELRQRLEIVPSPQNSKDRPIPSTSGELHALWQQLAQLDKSRKPRARISIDGSLQSPATGGLQTPASAGGHRDSISGSNQKRGSTSQQVPARLLNPRDELRFGVSTPTERTVSGVTFRTDKVLKLRQAKSQIQTQKIIQALTHLEIPDMLPLPTTRVVQAYEGLIQKINVLLDARKVLAKEQTELQTALAVK</sequence>
<evidence type="ECO:0000259" key="9">
    <source>
        <dbReference type="Pfam" id="PF16282"/>
    </source>
</evidence>
<keyword evidence="11" id="KW-1185">Reference proteome</keyword>